<evidence type="ECO:0008006" key="3">
    <source>
        <dbReference type="Google" id="ProtNLM"/>
    </source>
</evidence>
<keyword evidence="2" id="KW-1185">Reference proteome</keyword>
<gene>
    <name evidence="1" type="ORF">BLX24_10295</name>
</gene>
<dbReference type="InterPro" id="IPR015018">
    <property type="entry name" value="DUF1905"/>
</dbReference>
<protein>
    <recommendedName>
        <fullName evidence="3">DUF1905 domain-containing protein</fullName>
    </recommendedName>
</protein>
<dbReference type="Proteomes" id="UP000181790">
    <property type="component" value="Unassembled WGS sequence"/>
</dbReference>
<dbReference type="OrthoDB" id="9800461at2"/>
<dbReference type="SUPFAM" id="SSF141694">
    <property type="entry name" value="AF2212/PG0164-like"/>
    <property type="match status" value="1"/>
</dbReference>
<evidence type="ECO:0000313" key="1">
    <source>
        <dbReference type="EMBL" id="OIN59359.1"/>
    </source>
</evidence>
<dbReference type="Pfam" id="PF08922">
    <property type="entry name" value="DUF1905"/>
    <property type="match status" value="1"/>
</dbReference>
<organism evidence="1 2">
    <name type="scientific">Arsenicibacter rosenii</name>
    <dbReference type="NCBI Taxonomy" id="1750698"/>
    <lineage>
        <taxon>Bacteria</taxon>
        <taxon>Pseudomonadati</taxon>
        <taxon>Bacteroidota</taxon>
        <taxon>Cytophagia</taxon>
        <taxon>Cytophagales</taxon>
        <taxon>Spirosomataceae</taxon>
        <taxon>Arsenicibacter</taxon>
    </lineage>
</organism>
<name>A0A1S2VKT8_9BACT</name>
<dbReference type="EMBL" id="MORL01000004">
    <property type="protein sequence ID" value="OIN59359.1"/>
    <property type="molecule type" value="Genomic_DNA"/>
</dbReference>
<dbReference type="RefSeq" id="WP_071503042.1">
    <property type="nucleotide sequence ID" value="NZ_MORL01000004.1"/>
</dbReference>
<comment type="caution">
    <text evidence="1">The sequence shown here is derived from an EMBL/GenBank/DDBJ whole genome shotgun (WGS) entry which is preliminary data.</text>
</comment>
<evidence type="ECO:0000313" key="2">
    <source>
        <dbReference type="Proteomes" id="UP000181790"/>
    </source>
</evidence>
<accession>A0A1S2VKT8</accession>
<proteinExistence type="predicted"/>
<dbReference type="Gene3D" id="2.40.30.100">
    <property type="entry name" value="AF2212/PG0164-like"/>
    <property type="match status" value="1"/>
</dbReference>
<dbReference type="Pfam" id="PF13376">
    <property type="entry name" value="OmdA"/>
    <property type="match status" value="1"/>
</dbReference>
<reference evidence="1 2" key="1">
    <citation type="submission" date="2016-10" db="EMBL/GenBank/DDBJ databases">
        <title>Arsenicibacter rosenii gen. nov., sp. nov., an efficient arsenic-methylating bacterium isolated from an arsenic-contaminated paddy soil.</title>
        <authorList>
            <person name="Huang K."/>
        </authorList>
    </citation>
    <scope>NUCLEOTIDE SEQUENCE [LARGE SCALE GENOMIC DNA]</scope>
    <source>
        <strain evidence="1 2">SM-1</strain>
    </source>
</reference>
<dbReference type="InterPro" id="IPR037079">
    <property type="entry name" value="AF2212/PG0164-like_sf"/>
</dbReference>
<sequence>MLTFQTELLKFGAKGEKSGWTYIEIPASLAGQLKPGTRTSFRVKGSIDQYALRQVALVPMGEGDFILAVNTTMRKALRKEAGARVTVTLALDESDVQLSADLLACLDDAPEAKAYFDKLPGSHQKYYTRWIESAKTPGTKAKRITQAIMGMTQKMDFGETRRHFKDKNAS</sequence>
<dbReference type="AlphaFoldDB" id="A0A1S2VKT8"/>